<dbReference type="Proteomes" id="UP000249757">
    <property type="component" value="Unassembled WGS sequence"/>
</dbReference>
<organism evidence="2 4">
    <name type="scientific">Pyrenophora tritici-repentis</name>
    <dbReference type="NCBI Taxonomy" id="45151"/>
    <lineage>
        <taxon>Eukaryota</taxon>
        <taxon>Fungi</taxon>
        <taxon>Dikarya</taxon>
        <taxon>Ascomycota</taxon>
        <taxon>Pezizomycotina</taxon>
        <taxon>Dothideomycetes</taxon>
        <taxon>Pleosporomycetidae</taxon>
        <taxon>Pleosporales</taxon>
        <taxon>Pleosporineae</taxon>
        <taxon>Pleosporaceae</taxon>
        <taxon>Pyrenophora</taxon>
    </lineage>
</organism>
<evidence type="ECO:0000313" key="3">
    <source>
        <dbReference type="EMBL" id="KAI1510892.1"/>
    </source>
</evidence>
<proteinExistence type="predicted"/>
<keyword evidence="5" id="KW-1185">Reference proteome</keyword>
<protein>
    <recommendedName>
        <fullName evidence="1">DUF7730 domain-containing protein</fullName>
    </recommendedName>
</protein>
<dbReference type="EMBL" id="NRDI02000015">
    <property type="protein sequence ID" value="KAI1510892.1"/>
    <property type="molecule type" value="Genomic_DNA"/>
</dbReference>
<evidence type="ECO:0000313" key="4">
    <source>
        <dbReference type="Proteomes" id="UP000245464"/>
    </source>
</evidence>
<reference evidence="5" key="4">
    <citation type="journal article" date="2022" name="Microb. Genom.">
        <title>A global pangenome for the wheat fungal pathogen Pyrenophora tritici-repentis and prediction of effector protein structural homology.</title>
        <authorList>
            <person name="Moolhuijzen P.M."/>
            <person name="See P.T."/>
            <person name="Shi G."/>
            <person name="Powell H.R."/>
            <person name="Cockram J."/>
            <person name="Jorgensen L.N."/>
            <person name="Benslimane H."/>
            <person name="Strelkov S.E."/>
            <person name="Turner J."/>
            <person name="Liu Z."/>
            <person name="Moffat C.S."/>
        </authorList>
    </citation>
    <scope>NUCLEOTIDE SEQUENCE [LARGE SCALE GENOMIC DNA]</scope>
</reference>
<dbReference type="InterPro" id="IPR056632">
    <property type="entry name" value="DUF7730"/>
</dbReference>
<dbReference type="OrthoDB" id="3798351at2759"/>
<dbReference type="Pfam" id="PF24864">
    <property type="entry name" value="DUF7730"/>
    <property type="match status" value="1"/>
</dbReference>
<evidence type="ECO:0000313" key="2">
    <source>
        <dbReference type="EMBL" id="KAF7569313.1"/>
    </source>
</evidence>
<feature type="domain" description="DUF7730" evidence="1">
    <location>
        <begin position="22"/>
        <end position="141"/>
    </location>
</feature>
<gene>
    <name evidence="3" type="ORF">Ptr86124_010013</name>
    <name evidence="2" type="ORF">PtrM4_117280</name>
</gene>
<comment type="caution">
    <text evidence="2">The sequence shown here is derived from an EMBL/GenBank/DDBJ whole genome shotgun (WGS) entry which is preliminary data.</text>
</comment>
<reference evidence="3" key="2">
    <citation type="submission" date="2021-05" db="EMBL/GenBank/DDBJ databases">
        <authorList>
            <person name="Moolhuijzen P.M."/>
            <person name="Moffat C.S."/>
        </authorList>
    </citation>
    <scope>NUCLEOTIDE SEQUENCE</scope>
    <source>
        <strain evidence="3">86-124</strain>
    </source>
</reference>
<accession>A0A2W1GFG7</accession>
<sequence length="596" mass="67619">MPAPAAMEIPKMMSGPTNPSVSSLLATLSPEIRNYVYEHLFKLHQPVLLHDREAYRHSLVAAHGSNLHIRIAHQQNAIADLSAEEIESIKAHTNDIEHLVQEEDFRHGFGEGIALLRSCKQIYHEAASFLYGSNSFLFTNALNQLRSDLYNPQKSADKWLTDIGSQYSMLSRVQIDADGFDSGDRAGDRNHDLLPVLKHVWANPKAKCELTFARSGRYPQRLGIFSNLPIAAGPASHHCQTEVLNNLLITLGKKDALNLKRYAKYPQLMPAVIIQEEDIEEGKPIEGKVMFQDLSTSLFDRNPEGGFKVNNSGGDVSWSEHEDIRLPLGVLLDVDHHMRSSPKSITFDLDAKKAYGLQMGLRGLNSDLEHILDHYQSPIQNDVRIRMSTNQSYTEFAGFQSLAEWANISNFGKMMDRMDKKHRCYLILNFDLPGACPARNLRIGIADLFRILHSNTRVTLIVSGYDRNPHRAQVIEWYDLQVRAFLFISDLLLQGHQYGCLQSNVQIWINGNLEFVGAGFAATFNDPYLWTSHTSISTEQTDPAQLDQLCYEKIRQVENYLSGSIVPNLSHHQWPADSLVGLWLKLRDKHWSDWRR</sequence>
<dbReference type="Proteomes" id="UP000245464">
    <property type="component" value="Chromosome 6"/>
</dbReference>
<dbReference type="EMBL" id="NQIK02000006">
    <property type="protein sequence ID" value="KAF7569313.1"/>
    <property type="molecule type" value="Genomic_DNA"/>
</dbReference>
<evidence type="ECO:0000313" key="5">
    <source>
        <dbReference type="Proteomes" id="UP000249757"/>
    </source>
</evidence>
<dbReference type="InterPro" id="IPR038883">
    <property type="entry name" value="AN11006-like"/>
</dbReference>
<reference evidence="2" key="1">
    <citation type="journal article" date="2018" name="BMC Genomics">
        <title>Comparative genomics of the wheat fungal pathogen Pyrenophora tritici-repentis reveals chromosomal variations and genome plasticity.</title>
        <authorList>
            <person name="Moolhuijzen P."/>
            <person name="See P.T."/>
            <person name="Hane J.K."/>
            <person name="Shi G."/>
            <person name="Liu Z."/>
            <person name="Oliver R.P."/>
            <person name="Moffat C.S."/>
        </authorList>
    </citation>
    <scope>NUCLEOTIDE SEQUENCE [LARGE SCALE GENOMIC DNA]</scope>
    <source>
        <strain evidence="2">M4</strain>
    </source>
</reference>
<dbReference type="PANTHER" id="PTHR42085">
    <property type="entry name" value="F-BOX DOMAIN-CONTAINING PROTEIN"/>
    <property type="match status" value="1"/>
</dbReference>
<dbReference type="PANTHER" id="PTHR42085:SF1">
    <property type="entry name" value="F-BOX DOMAIN-CONTAINING PROTEIN"/>
    <property type="match status" value="1"/>
</dbReference>
<evidence type="ECO:0000259" key="1">
    <source>
        <dbReference type="Pfam" id="PF24864"/>
    </source>
</evidence>
<name>A0A2W1GFG7_9PLEO</name>
<reference evidence="3" key="3">
    <citation type="journal article" date="2022" name="bioRxiv">
        <title>A global pangenome for the wheat fungal pathogen Pyrenophora tritici-repentis and prediction of effector protein structural homology.</title>
        <authorList>
            <person name="Moolhuijzen P."/>
            <person name="See P.T."/>
            <person name="Shi G."/>
            <person name="Powell H.R."/>
            <person name="Cockram J."/>
            <person name="Jorgensen L.N."/>
            <person name="Benslimane H."/>
            <person name="Strelkov S.E."/>
            <person name="Turner J."/>
            <person name="Liu Z."/>
            <person name="Moffat C.S."/>
        </authorList>
    </citation>
    <scope>NUCLEOTIDE SEQUENCE</scope>
    <source>
        <strain evidence="3">86-124</strain>
    </source>
</reference>
<dbReference type="AlphaFoldDB" id="A0A2W1GFG7"/>